<dbReference type="AlphaFoldDB" id="A0A3M6ULH9"/>
<reference evidence="1 2" key="1">
    <citation type="journal article" date="2018" name="Sci. Rep.">
        <title>Comparative analysis of the Pocillopora damicornis genome highlights role of immune system in coral evolution.</title>
        <authorList>
            <person name="Cunning R."/>
            <person name="Bay R.A."/>
            <person name="Gillette P."/>
            <person name="Baker A.C."/>
            <person name="Traylor-Knowles N."/>
        </authorList>
    </citation>
    <scope>NUCLEOTIDE SEQUENCE [LARGE SCALE GENOMIC DNA]</scope>
    <source>
        <strain evidence="1">RSMAS</strain>
        <tissue evidence="1">Whole animal</tissue>
    </source>
</reference>
<gene>
    <name evidence="1" type="ORF">pdam_00004619</name>
</gene>
<keyword evidence="2" id="KW-1185">Reference proteome</keyword>
<organism evidence="1 2">
    <name type="scientific">Pocillopora damicornis</name>
    <name type="common">Cauliflower coral</name>
    <name type="synonym">Millepora damicornis</name>
    <dbReference type="NCBI Taxonomy" id="46731"/>
    <lineage>
        <taxon>Eukaryota</taxon>
        <taxon>Metazoa</taxon>
        <taxon>Cnidaria</taxon>
        <taxon>Anthozoa</taxon>
        <taxon>Hexacorallia</taxon>
        <taxon>Scleractinia</taxon>
        <taxon>Astrocoeniina</taxon>
        <taxon>Pocilloporidae</taxon>
        <taxon>Pocillopora</taxon>
    </lineage>
</organism>
<sequence length="75" mass="8242">MEKGPTKIVEFLAEGNVKISSWGVIKFLQIFQEMHSLKNSARRPFFDLGSVIGAKGQTHATKACLGAVRNKVPLN</sequence>
<comment type="caution">
    <text evidence="1">The sequence shown here is derived from an EMBL/GenBank/DDBJ whole genome shotgun (WGS) entry which is preliminary data.</text>
</comment>
<name>A0A3M6ULH9_POCDA</name>
<accession>A0A3M6ULH9</accession>
<proteinExistence type="predicted"/>
<dbReference type="Proteomes" id="UP000275408">
    <property type="component" value="Unassembled WGS sequence"/>
</dbReference>
<evidence type="ECO:0000313" key="1">
    <source>
        <dbReference type="EMBL" id="RMX54516.1"/>
    </source>
</evidence>
<dbReference type="EMBL" id="RCHS01001247">
    <property type="protein sequence ID" value="RMX54516.1"/>
    <property type="molecule type" value="Genomic_DNA"/>
</dbReference>
<evidence type="ECO:0000313" key="2">
    <source>
        <dbReference type="Proteomes" id="UP000275408"/>
    </source>
</evidence>
<protein>
    <submittedName>
        <fullName evidence="1">Uncharacterized protein</fullName>
    </submittedName>
</protein>